<dbReference type="SUPFAM" id="SSF81301">
    <property type="entry name" value="Nucleotidyltransferase"/>
    <property type="match status" value="1"/>
</dbReference>
<dbReference type="Pfam" id="PF04229">
    <property type="entry name" value="GrpB"/>
    <property type="match status" value="1"/>
</dbReference>
<dbReference type="PANTHER" id="PTHR34822">
    <property type="entry name" value="GRPB DOMAIN PROTEIN (AFU_ORTHOLOGUE AFUA_1G01530)"/>
    <property type="match status" value="1"/>
</dbReference>
<comment type="caution">
    <text evidence="1">The sequence shown here is derived from an EMBL/GenBank/DDBJ whole genome shotgun (WGS) entry which is preliminary data.</text>
</comment>
<organism evidence="1 2">
    <name type="scientific">Macrococcus lamae</name>
    <dbReference type="NCBI Taxonomy" id="198484"/>
    <lineage>
        <taxon>Bacteria</taxon>
        <taxon>Bacillati</taxon>
        <taxon>Bacillota</taxon>
        <taxon>Bacilli</taxon>
        <taxon>Bacillales</taxon>
        <taxon>Staphylococcaceae</taxon>
        <taxon>Macrococcus</taxon>
    </lineage>
</organism>
<accession>A0A4R6BWM7</accession>
<dbReference type="InterPro" id="IPR007344">
    <property type="entry name" value="GrpB/CoaE"/>
</dbReference>
<sequence length="168" mass="19488">MIKQRPVITVNYQLEQYKTLYLEIEELLFNLLDTPVSAVHHIGGTAIHNAMTSPIIDVLVIVPNLHAMTTLDEKRLNNSGFYRLHHPYKKKCVFSQFTDFKSLDEQCRLHIVEAESEKSERYLTAQRLLSEDAVLLSQFNDFKVQLASLSKKDYEEQKSIWFSSLIAK</sequence>
<dbReference type="Gene3D" id="3.30.460.10">
    <property type="entry name" value="Beta Polymerase, domain 2"/>
    <property type="match status" value="1"/>
</dbReference>
<evidence type="ECO:0000313" key="1">
    <source>
        <dbReference type="EMBL" id="TDM12621.1"/>
    </source>
</evidence>
<reference evidence="1 2" key="1">
    <citation type="submission" date="2019-01" db="EMBL/GenBank/DDBJ databases">
        <title>Draft genome sequences of the type strains of six Macrococcus species.</title>
        <authorList>
            <person name="Mazhar S."/>
            <person name="Altermann E."/>
            <person name="Hill C."/>
            <person name="Mcauliffe O."/>
        </authorList>
    </citation>
    <scope>NUCLEOTIDE SEQUENCE [LARGE SCALE GENOMIC DNA]</scope>
    <source>
        <strain evidence="1 2">CCM4815</strain>
    </source>
</reference>
<name>A0A4R6BWM7_9STAP</name>
<protein>
    <submittedName>
        <fullName evidence="1">GrpB family protein</fullName>
    </submittedName>
</protein>
<dbReference type="EMBL" id="SCWB01000003">
    <property type="protein sequence ID" value="TDM12621.1"/>
    <property type="molecule type" value="Genomic_DNA"/>
</dbReference>
<dbReference type="Proteomes" id="UP000294802">
    <property type="component" value="Unassembled WGS sequence"/>
</dbReference>
<dbReference type="PANTHER" id="PTHR34822:SF1">
    <property type="entry name" value="GRPB FAMILY PROTEIN"/>
    <property type="match status" value="1"/>
</dbReference>
<dbReference type="OrthoDB" id="2403088at2"/>
<dbReference type="InterPro" id="IPR043519">
    <property type="entry name" value="NT_sf"/>
</dbReference>
<dbReference type="RefSeq" id="WP_133443231.1">
    <property type="nucleotide sequence ID" value="NZ_SCWB01000003.1"/>
</dbReference>
<gene>
    <name evidence="1" type="ORF">ERX29_03150</name>
</gene>
<evidence type="ECO:0000313" key="2">
    <source>
        <dbReference type="Proteomes" id="UP000294802"/>
    </source>
</evidence>
<proteinExistence type="predicted"/>
<keyword evidence="2" id="KW-1185">Reference proteome</keyword>
<dbReference type="AlphaFoldDB" id="A0A4R6BWM7"/>